<dbReference type="Pfam" id="PF04030">
    <property type="entry name" value="ALO"/>
    <property type="match status" value="1"/>
</dbReference>
<gene>
    <name evidence="5" type="ORF">FOE78_09335</name>
</gene>
<keyword evidence="3" id="KW-0560">Oxidoreductase</keyword>
<dbReference type="InterPro" id="IPR006094">
    <property type="entry name" value="Oxid_FAD_bind_N"/>
</dbReference>
<dbReference type="Gene3D" id="3.30.43.10">
    <property type="entry name" value="Uridine Diphospho-n-acetylenolpyruvylglucosamine Reductase, domain 2"/>
    <property type="match status" value="1"/>
</dbReference>
<dbReference type="GO" id="GO:0071949">
    <property type="term" value="F:FAD binding"/>
    <property type="evidence" value="ECO:0007669"/>
    <property type="project" value="InterPro"/>
</dbReference>
<evidence type="ECO:0000313" key="5">
    <source>
        <dbReference type="EMBL" id="QDP96072.1"/>
    </source>
</evidence>
<name>A0A516PY44_9ACTN</name>
<dbReference type="AlphaFoldDB" id="A0A516PY44"/>
<dbReference type="InterPro" id="IPR016167">
    <property type="entry name" value="FAD-bd_PCMH_sub1"/>
</dbReference>
<evidence type="ECO:0000259" key="4">
    <source>
        <dbReference type="PROSITE" id="PS51387"/>
    </source>
</evidence>
<protein>
    <submittedName>
        <fullName evidence="5">FAD-binding protein</fullName>
    </submittedName>
</protein>
<dbReference type="GO" id="GO:0016020">
    <property type="term" value="C:membrane"/>
    <property type="evidence" value="ECO:0007669"/>
    <property type="project" value="InterPro"/>
</dbReference>
<feature type="domain" description="FAD-binding PCMH-type" evidence="4">
    <location>
        <begin position="15"/>
        <end position="185"/>
    </location>
</feature>
<dbReference type="InterPro" id="IPR016169">
    <property type="entry name" value="FAD-bd_PCMH_sub2"/>
</dbReference>
<keyword evidence="6" id="KW-1185">Reference proteome</keyword>
<accession>A0A516PY44</accession>
<dbReference type="InterPro" id="IPR016164">
    <property type="entry name" value="FAD-linked_Oxase-like_C"/>
</dbReference>
<dbReference type="SUPFAM" id="SSF56176">
    <property type="entry name" value="FAD-binding/transporter-associated domain-like"/>
    <property type="match status" value="1"/>
</dbReference>
<keyword evidence="1" id="KW-0285">Flavoprotein</keyword>
<dbReference type="KEGG" id="mik:FOE78_09335"/>
<sequence length="438" mass="48889">MSRSTTAWRNWGRTELAVPAQRFVPSHVGEVAELVRGAASDGRRIRPVGAGHSFSSIAVADDLHVDLRRLSGLLSADVDHGQVTLGAGTRLAEIPALISYYGLAMPNLGDIDAQTIAGAISTGTHGTGSRFGGLSTQVAAVQLTTGTGELITVSAADHADWLDAVRVGLGALGVITAVTLQCVPEFVLAADERPEPLERVLEEFESRCDGADHFEFYWFPHTRTALTKTNTRLPFGAQRAALPPLRRFVDDTLVSNELYRILCALQSRAPATTPTINRLAEKITGNRSFTDRSDHVFTTKRTVRFREMEYALPRGQVPTVLRRLQKLIKERDWRISFPIEVRSAAADPLWLSTAHDRLTGYIAVHRYWRDRDTEPYFDATEEIMLAHDGRPHWGKMHTLTADQLRTRYPRFDDFRAVRDQLDPQRVFANPYLDRVLGR</sequence>
<keyword evidence="2" id="KW-0274">FAD</keyword>
<dbReference type="InterPro" id="IPR010031">
    <property type="entry name" value="FAD_lactone_oxidase-like"/>
</dbReference>
<dbReference type="Gene3D" id="1.10.45.10">
    <property type="entry name" value="Vanillyl-alcohol Oxidase, Chain A, domain 4"/>
    <property type="match status" value="1"/>
</dbReference>
<dbReference type="InterPro" id="IPR007173">
    <property type="entry name" value="ALO_C"/>
</dbReference>
<dbReference type="InterPro" id="IPR036318">
    <property type="entry name" value="FAD-bd_PCMH-like_sf"/>
</dbReference>
<dbReference type="InterPro" id="IPR016166">
    <property type="entry name" value="FAD-bd_PCMH"/>
</dbReference>
<dbReference type="PROSITE" id="PS51387">
    <property type="entry name" value="FAD_PCMH"/>
    <property type="match status" value="1"/>
</dbReference>
<dbReference type="InterPro" id="IPR016171">
    <property type="entry name" value="Vanillyl_alc_oxidase_C-sub2"/>
</dbReference>
<dbReference type="Gene3D" id="3.30.465.10">
    <property type="match status" value="1"/>
</dbReference>
<dbReference type="EMBL" id="CP041692">
    <property type="protein sequence ID" value="QDP96072.1"/>
    <property type="molecule type" value="Genomic_DNA"/>
</dbReference>
<dbReference type="NCBIfam" id="TIGR01679">
    <property type="entry name" value="bact_FAD_ox"/>
    <property type="match status" value="1"/>
</dbReference>
<dbReference type="SUPFAM" id="SSF55103">
    <property type="entry name" value="FAD-linked oxidases, C-terminal domain"/>
    <property type="match status" value="1"/>
</dbReference>
<dbReference type="GO" id="GO:0080049">
    <property type="term" value="F:L-gulono-1,4-lactone dehydrogenase activity"/>
    <property type="evidence" value="ECO:0007669"/>
    <property type="project" value="TreeGrafter"/>
</dbReference>
<reference evidence="5 6" key="1">
    <citation type="submission" date="2019-07" db="EMBL/GenBank/DDBJ databases">
        <title>Microlunatus dokdonensis sp. nov. isolated from the rhizospheric soil of the wild plant Elymus tsukushiensis.</title>
        <authorList>
            <person name="Ghim S.-Y."/>
            <person name="Hwang Y.-J."/>
            <person name="Son J.-S."/>
            <person name="Shin J.-H."/>
        </authorList>
    </citation>
    <scope>NUCLEOTIDE SEQUENCE [LARGE SCALE GENOMIC DNA]</scope>
    <source>
        <strain evidence="5 6">KUDC0627</strain>
    </source>
</reference>
<evidence type="ECO:0000313" key="6">
    <source>
        <dbReference type="Proteomes" id="UP000319263"/>
    </source>
</evidence>
<dbReference type="RefSeq" id="WP_143986038.1">
    <property type="nucleotide sequence ID" value="NZ_CP041692.1"/>
</dbReference>
<dbReference type="Pfam" id="PF01565">
    <property type="entry name" value="FAD_binding_4"/>
    <property type="match status" value="1"/>
</dbReference>
<dbReference type="GO" id="GO:0003885">
    <property type="term" value="F:D-arabinono-1,4-lactone oxidase activity"/>
    <property type="evidence" value="ECO:0007669"/>
    <property type="project" value="InterPro"/>
</dbReference>
<dbReference type="Proteomes" id="UP000319263">
    <property type="component" value="Chromosome"/>
</dbReference>
<evidence type="ECO:0000256" key="3">
    <source>
        <dbReference type="ARBA" id="ARBA00023002"/>
    </source>
</evidence>
<evidence type="ECO:0000256" key="2">
    <source>
        <dbReference type="ARBA" id="ARBA00022827"/>
    </source>
</evidence>
<organism evidence="5 6">
    <name type="scientific">Microlunatus elymi</name>
    <dbReference type="NCBI Taxonomy" id="2596828"/>
    <lineage>
        <taxon>Bacteria</taxon>
        <taxon>Bacillati</taxon>
        <taxon>Actinomycetota</taxon>
        <taxon>Actinomycetes</taxon>
        <taxon>Propionibacteriales</taxon>
        <taxon>Propionibacteriaceae</taxon>
        <taxon>Microlunatus</taxon>
    </lineage>
</organism>
<dbReference type="PANTHER" id="PTHR43762">
    <property type="entry name" value="L-GULONOLACTONE OXIDASE"/>
    <property type="match status" value="1"/>
</dbReference>
<evidence type="ECO:0000256" key="1">
    <source>
        <dbReference type="ARBA" id="ARBA00022630"/>
    </source>
</evidence>
<dbReference type="PIRSF" id="PIRSF000136">
    <property type="entry name" value="LGO_GLO"/>
    <property type="match status" value="1"/>
</dbReference>
<dbReference type="OrthoDB" id="9800184at2"/>
<proteinExistence type="predicted"/>
<dbReference type="PANTHER" id="PTHR43762:SF1">
    <property type="entry name" value="D-ARABINONO-1,4-LACTONE OXIDASE"/>
    <property type="match status" value="1"/>
</dbReference>
<dbReference type="Gene3D" id="3.30.70.2520">
    <property type="match status" value="1"/>
</dbReference>